<dbReference type="FunCoup" id="G5C2E3">
    <property type="interactions" value="37"/>
</dbReference>
<dbReference type="PANTHER" id="PTHR10269:SF1">
    <property type="entry name" value="GDNF FAMILY RECEPTOR ALPHA-LIKE"/>
    <property type="match status" value="1"/>
</dbReference>
<evidence type="ECO:0000256" key="4">
    <source>
        <dbReference type="ARBA" id="ARBA00022729"/>
    </source>
</evidence>
<dbReference type="GO" id="GO:0007399">
    <property type="term" value="P:nervous system development"/>
    <property type="evidence" value="ECO:0007669"/>
    <property type="project" value="TreeGrafter"/>
</dbReference>
<name>G5C2E3_HETGA</name>
<dbReference type="PANTHER" id="PTHR10269">
    <property type="entry name" value="GDNF RECEPTOR ALPHA"/>
    <property type="match status" value="1"/>
</dbReference>
<accession>G5C2E3</accession>
<dbReference type="eggNOG" id="ENOG502RCJT">
    <property type="taxonomic scope" value="Eukaryota"/>
</dbReference>
<comment type="subcellular location">
    <subcellularLocation>
        <location evidence="1">Cell membrane</location>
    </subcellularLocation>
</comment>
<dbReference type="Proteomes" id="UP000006813">
    <property type="component" value="Unassembled WGS sequence"/>
</dbReference>
<evidence type="ECO:0000256" key="8">
    <source>
        <dbReference type="SAM" id="MobiDB-lite"/>
    </source>
</evidence>
<comment type="similarity">
    <text evidence="2">Belongs to the GDNFR family.</text>
</comment>
<sequence length="384" mass="41432">MGLSSENKSTSQSKDCVYLRQQCLSDGTACKHAWGIVEDACSISGLKGIPSCLEVTEACVGDVACNALLAPYLKACSANGNLCDLKHCQTATRSFYQNTPFNVAQMLALCDCAQADIPCQQSREALHSKPCALSIDPPPTCLNVIHSCRNDELCRRRYRTFQSKCWPHVTEKCHEDETCIRMLSKQDVTCSGNEDCIAAYLGILGTVLQGQCTCRATTQSEESLCKIFQQILHRKSCFRDKDEGLPEGPPTGMELPPGKVARGGSAVTRREEAHRGGGDTLASGDVGRYLRRAKRPCLGIPDPEMLPQQLLVAEAVLHGGRHVPHGEVGRGDGWGLRGPCGREHDDGGVMGCVRGPQRPGARTCRAEALGPGGLCVLAARRRPT</sequence>
<evidence type="ECO:0000256" key="2">
    <source>
        <dbReference type="ARBA" id="ARBA00005961"/>
    </source>
</evidence>
<evidence type="ECO:0000259" key="9">
    <source>
        <dbReference type="SMART" id="SM00907"/>
    </source>
</evidence>
<dbReference type="SMART" id="SM00907">
    <property type="entry name" value="GDNF"/>
    <property type="match status" value="2"/>
</dbReference>
<keyword evidence="4" id="KW-0732">Signal</keyword>
<keyword evidence="6 10" id="KW-0675">Receptor</keyword>
<feature type="region of interest" description="Disordered" evidence="8">
    <location>
        <begin position="242"/>
        <end position="281"/>
    </location>
</feature>
<evidence type="ECO:0000256" key="3">
    <source>
        <dbReference type="ARBA" id="ARBA00022475"/>
    </source>
</evidence>
<keyword evidence="5" id="KW-0472">Membrane</keyword>
<organism evidence="10 11">
    <name type="scientific">Heterocephalus glaber</name>
    <name type="common">Naked mole rat</name>
    <dbReference type="NCBI Taxonomy" id="10181"/>
    <lineage>
        <taxon>Eukaryota</taxon>
        <taxon>Metazoa</taxon>
        <taxon>Chordata</taxon>
        <taxon>Craniata</taxon>
        <taxon>Vertebrata</taxon>
        <taxon>Euteleostomi</taxon>
        <taxon>Mammalia</taxon>
        <taxon>Eutheria</taxon>
        <taxon>Euarchontoglires</taxon>
        <taxon>Glires</taxon>
        <taxon>Rodentia</taxon>
        <taxon>Hystricomorpha</taxon>
        <taxon>Bathyergidae</taxon>
        <taxon>Heterocephalus</taxon>
    </lineage>
</organism>
<evidence type="ECO:0000313" key="10">
    <source>
        <dbReference type="EMBL" id="EHB15704.1"/>
    </source>
</evidence>
<dbReference type="EMBL" id="JH173074">
    <property type="protein sequence ID" value="EHB15704.1"/>
    <property type="molecule type" value="Genomic_DNA"/>
</dbReference>
<dbReference type="STRING" id="10181.G5C2E3"/>
<protein>
    <submittedName>
        <fullName evidence="10">GDNF family receptor alpha-like protein</fullName>
    </submittedName>
</protein>
<feature type="compositionally biased region" description="Basic and acidic residues" evidence="8">
    <location>
        <begin position="268"/>
        <end position="277"/>
    </location>
</feature>
<dbReference type="InParanoid" id="G5C2E3"/>
<dbReference type="InterPro" id="IPR037193">
    <property type="entry name" value="GDNF_alpha"/>
</dbReference>
<evidence type="ECO:0000256" key="6">
    <source>
        <dbReference type="ARBA" id="ARBA00023170"/>
    </source>
</evidence>
<evidence type="ECO:0000256" key="5">
    <source>
        <dbReference type="ARBA" id="ARBA00023136"/>
    </source>
</evidence>
<evidence type="ECO:0000256" key="1">
    <source>
        <dbReference type="ARBA" id="ARBA00004236"/>
    </source>
</evidence>
<dbReference type="GO" id="GO:0038023">
    <property type="term" value="F:signaling receptor activity"/>
    <property type="evidence" value="ECO:0007669"/>
    <property type="project" value="InterPro"/>
</dbReference>
<proteinExistence type="inferred from homology"/>
<dbReference type="InterPro" id="IPR016017">
    <property type="entry name" value="GDNF/GAS1"/>
</dbReference>
<evidence type="ECO:0000256" key="7">
    <source>
        <dbReference type="ARBA" id="ARBA00023180"/>
    </source>
</evidence>
<gene>
    <name evidence="10" type="ORF">GW7_19367</name>
</gene>
<keyword evidence="7" id="KW-0325">Glycoprotein</keyword>
<dbReference type="SUPFAM" id="SSF110035">
    <property type="entry name" value="GDNF receptor-like"/>
    <property type="match status" value="2"/>
</dbReference>
<dbReference type="Pfam" id="PF02351">
    <property type="entry name" value="GDNF"/>
    <property type="match status" value="2"/>
</dbReference>
<dbReference type="GO" id="GO:0043235">
    <property type="term" value="C:receptor complex"/>
    <property type="evidence" value="ECO:0007669"/>
    <property type="project" value="TreeGrafter"/>
</dbReference>
<dbReference type="InterPro" id="IPR003438">
    <property type="entry name" value="GDNF_rcpt"/>
</dbReference>
<dbReference type="GO" id="GO:0009897">
    <property type="term" value="C:external side of plasma membrane"/>
    <property type="evidence" value="ECO:0007669"/>
    <property type="project" value="TreeGrafter"/>
</dbReference>
<keyword evidence="3" id="KW-1003">Cell membrane</keyword>
<dbReference type="AlphaFoldDB" id="G5C2E3"/>
<feature type="domain" description="GDNF/GAS1" evidence="9">
    <location>
        <begin position="141"/>
        <end position="237"/>
    </location>
</feature>
<reference evidence="10 11" key="1">
    <citation type="journal article" date="2011" name="Nature">
        <title>Genome sequencing reveals insights into physiology and longevity of the naked mole rat.</title>
        <authorList>
            <person name="Kim E.B."/>
            <person name="Fang X."/>
            <person name="Fushan A.A."/>
            <person name="Huang Z."/>
            <person name="Lobanov A.V."/>
            <person name="Han L."/>
            <person name="Marino S.M."/>
            <person name="Sun X."/>
            <person name="Turanov A.A."/>
            <person name="Yang P."/>
            <person name="Yim S.H."/>
            <person name="Zhao X."/>
            <person name="Kasaikina M.V."/>
            <person name="Stoletzki N."/>
            <person name="Peng C."/>
            <person name="Polak P."/>
            <person name="Xiong Z."/>
            <person name="Kiezun A."/>
            <person name="Zhu Y."/>
            <person name="Chen Y."/>
            <person name="Kryukov G.V."/>
            <person name="Zhang Q."/>
            <person name="Peshkin L."/>
            <person name="Yang L."/>
            <person name="Bronson R.T."/>
            <person name="Buffenstein R."/>
            <person name="Wang B."/>
            <person name="Han C."/>
            <person name="Li Q."/>
            <person name="Chen L."/>
            <person name="Zhao W."/>
            <person name="Sunyaev S.R."/>
            <person name="Park T.J."/>
            <person name="Zhang G."/>
            <person name="Wang J."/>
            <person name="Gladyshev V.N."/>
        </authorList>
    </citation>
    <scope>NUCLEOTIDE SEQUENCE [LARGE SCALE GENOMIC DNA]</scope>
</reference>
<evidence type="ECO:0000313" key="11">
    <source>
        <dbReference type="Proteomes" id="UP000006813"/>
    </source>
</evidence>
<dbReference type="GO" id="GO:0007169">
    <property type="term" value="P:cell surface receptor protein tyrosine kinase signaling pathway"/>
    <property type="evidence" value="ECO:0007669"/>
    <property type="project" value="UniProtKB-ARBA"/>
</dbReference>
<feature type="domain" description="GDNF/GAS1" evidence="9">
    <location>
        <begin position="52"/>
        <end position="131"/>
    </location>
</feature>